<feature type="compositionally biased region" description="Low complexity" evidence="1">
    <location>
        <begin position="199"/>
        <end position="208"/>
    </location>
</feature>
<reference evidence="3" key="1">
    <citation type="submission" date="2025-08" db="UniProtKB">
        <authorList>
            <consortium name="Ensembl"/>
        </authorList>
    </citation>
    <scope>IDENTIFICATION</scope>
</reference>
<dbReference type="InterPro" id="IPR007110">
    <property type="entry name" value="Ig-like_dom"/>
</dbReference>
<evidence type="ECO:0000313" key="4">
    <source>
        <dbReference type="Proteomes" id="UP000261620"/>
    </source>
</evidence>
<dbReference type="Gene3D" id="2.60.40.10">
    <property type="entry name" value="Immunoglobulins"/>
    <property type="match status" value="1"/>
</dbReference>
<evidence type="ECO:0000256" key="1">
    <source>
        <dbReference type="SAM" id="MobiDB-lite"/>
    </source>
</evidence>
<dbReference type="SMART" id="SM00409">
    <property type="entry name" value="IG"/>
    <property type="match status" value="1"/>
</dbReference>
<dbReference type="SMART" id="SM00408">
    <property type="entry name" value="IGc2"/>
    <property type="match status" value="1"/>
</dbReference>
<dbReference type="SUPFAM" id="SSF48726">
    <property type="entry name" value="Immunoglobulin"/>
    <property type="match status" value="1"/>
</dbReference>
<dbReference type="InterPro" id="IPR003599">
    <property type="entry name" value="Ig_sub"/>
</dbReference>
<dbReference type="AlphaFoldDB" id="A0A3Q3W1S8"/>
<evidence type="ECO:0000259" key="2">
    <source>
        <dbReference type="PROSITE" id="PS50835"/>
    </source>
</evidence>
<keyword evidence="4" id="KW-1185">Reference proteome</keyword>
<reference evidence="3" key="2">
    <citation type="submission" date="2025-09" db="UniProtKB">
        <authorList>
            <consortium name="Ensembl"/>
        </authorList>
    </citation>
    <scope>IDENTIFICATION</scope>
</reference>
<feature type="domain" description="Ig-like" evidence="2">
    <location>
        <begin position="16"/>
        <end position="104"/>
    </location>
</feature>
<evidence type="ECO:0000313" key="3">
    <source>
        <dbReference type="Ensembl" id="ENSMMOP00000010011.1"/>
    </source>
</evidence>
<accession>A0A3Q3W1S8</accession>
<name>A0A3Q3W1S8_MOLML</name>
<dbReference type="PANTHER" id="PTHR46013:SF7">
    <property type="entry name" value="IG-LIKE DOMAIN-CONTAINING PROTEIN"/>
    <property type="match status" value="1"/>
</dbReference>
<dbReference type="Pfam" id="PF13895">
    <property type="entry name" value="Ig_2"/>
    <property type="match status" value="1"/>
</dbReference>
<dbReference type="Ensembl" id="ENSMMOT00000010185.1">
    <property type="protein sequence ID" value="ENSMMOP00000010011.1"/>
    <property type="gene ID" value="ENSMMOG00000007744.1"/>
</dbReference>
<dbReference type="Proteomes" id="UP000261620">
    <property type="component" value="Unplaced"/>
</dbReference>
<sequence>MSVSCLSVPWVQLPPPTNTSLSVSPGEEVMEGQQATMTCHSDGAPPATLVLRRNGVELKRMDPAPSSTLSFSLISALPKDSAHYQCEASNQYGSQLATSSVTVTDPPRRTSLSVSPGEDVIEGQQVTMTCRSDGLPPVSCGPEEAGHRDGDVFPQWYLPIGQRHSRRLWPLPGQRDQQPGLPGQSVQHQRQRSVERFSRSGSRFGISG</sequence>
<protein>
    <recommendedName>
        <fullName evidence="2">Ig-like domain-containing protein</fullName>
    </recommendedName>
</protein>
<dbReference type="InterPro" id="IPR003598">
    <property type="entry name" value="Ig_sub2"/>
</dbReference>
<organism evidence="3 4">
    <name type="scientific">Mola mola</name>
    <name type="common">Ocean sunfish</name>
    <name type="synonym">Tetraodon mola</name>
    <dbReference type="NCBI Taxonomy" id="94237"/>
    <lineage>
        <taxon>Eukaryota</taxon>
        <taxon>Metazoa</taxon>
        <taxon>Chordata</taxon>
        <taxon>Craniata</taxon>
        <taxon>Vertebrata</taxon>
        <taxon>Euteleostomi</taxon>
        <taxon>Actinopterygii</taxon>
        <taxon>Neopterygii</taxon>
        <taxon>Teleostei</taxon>
        <taxon>Neoteleostei</taxon>
        <taxon>Acanthomorphata</taxon>
        <taxon>Eupercaria</taxon>
        <taxon>Tetraodontiformes</taxon>
        <taxon>Molidae</taxon>
        <taxon>Mola</taxon>
    </lineage>
</organism>
<dbReference type="PROSITE" id="PS50835">
    <property type="entry name" value="IG_LIKE"/>
    <property type="match status" value="1"/>
</dbReference>
<proteinExistence type="predicted"/>
<feature type="region of interest" description="Disordered" evidence="1">
    <location>
        <begin position="169"/>
        <end position="208"/>
    </location>
</feature>
<dbReference type="PANTHER" id="PTHR46013">
    <property type="entry name" value="VASCULAR CELL ADHESION MOLECULE 1"/>
    <property type="match status" value="1"/>
</dbReference>
<dbReference type="InterPro" id="IPR013783">
    <property type="entry name" value="Ig-like_fold"/>
</dbReference>
<dbReference type="InterPro" id="IPR036179">
    <property type="entry name" value="Ig-like_dom_sf"/>
</dbReference>